<feature type="region of interest" description="Disordered" evidence="1">
    <location>
        <begin position="1"/>
        <end position="35"/>
    </location>
</feature>
<feature type="compositionally biased region" description="Polar residues" evidence="1">
    <location>
        <begin position="389"/>
        <end position="406"/>
    </location>
</feature>
<feature type="compositionally biased region" description="Polar residues" evidence="1">
    <location>
        <begin position="128"/>
        <end position="138"/>
    </location>
</feature>
<organism evidence="2 3">
    <name type="scientific">Ramalina farinacea</name>
    <dbReference type="NCBI Taxonomy" id="258253"/>
    <lineage>
        <taxon>Eukaryota</taxon>
        <taxon>Fungi</taxon>
        <taxon>Dikarya</taxon>
        <taxon>Ascomycota</taxon>
        <taxon>Pezizomycotina</taxon>
        <taxon>Lecanoromycetes</taxon>
        <taxon>OSLEUM clade</taxon>
        <taxon>Lecanoromycetidae</taxon>
        <taxon>Lecanorales</taxon>
        <taxon>Lecanorineae</taxon>
        <taxon>Ramalinaceae</taxon>
        <taxon>Ramalina</taxon>
    </lineage>
</organism>
<dbReference type="AlphaFoldDB" id="A0AA43QWL7"/>
<feature type="compositionally biased region" description="Polar residues" evidence="1">
    <location>
        <begin position="104"/>
        <end position="116"/>
    </location>
</feature>
<feature type="compositionally biased region" description="Low complexity" evidence="1">
    <location>
        <begin position="12"/>
        <end position="26"/>
    </location>
</feature>
<proteinExistence type="predicted"/>
<feature type="region of interest" description="Disordered" evidence="1">
    <location>
        <begin position="379"/>
        <end position="424"/>
    </location>
</feature>
<dbReference type="EMBL" id="JAPUFD010000015">
    <property type="protein sequence ID" value="MDI1491615.1"/>
    <property type="molecule type" value="Genomic_DNA"/>
</dbReference>
<name>A0AA43QWL7_9LECA</name>
<reference evidence="2" key="1">
    <citation type="journal article" date="2023" name="Genome Biol. Evol.">
        <title>First Whole Genome Sequence and Flow Cytometry Genome Size Data for the Lichen-Forming Fungus Ramalina farinacea (Ascomycota).</title>
        <authorList>
            <person name="Llewellyn T."/>
            <person name="Mian S."/>
            <person name="Hill R."/>
            <person name="Leitch I.J."/>
            <person name="Gaya E."/>
        </authorList>
    </citation>
    <scope>NUCLEOTIDE SEQUENCE</scope>
    <source>
        <strain evidence="2">LIQ254RAFAR</strain>
    </source>
</reference>
<gene>
    <name evidence="2" type="ORF">OHK93_002824</name>
</gene>
<sequence>MDRNPYRPSSPPSSSVRTTPSSSVRTFGPQVQPAYQNQQAGFHRLAEYPQMSNRPYPLLQANGEALPPIYQPPAGYAFGGGSTNTPYIDSFSESTGTVPYHGSLSHSHTAGSTKTRLSAVDDMEETAGESNTKEQNQVRTKRPRRTLVESKGESNMSKKKQELEAKYGAGNVTKDNKVRGNVIMNGNQMLWYDNKAQIYLPCVYHDDIREDLIHIATNLYPEYDVPPAKGLDPFDITSNCSALGQNNWSVATDEDLAKIHDADGVPVMLLSEKPQRREPVLPPVWGHRGLVVLDQESHPILNWSQLPHTLSSKLEGWRLEALRRTIPGLEISHLRARMPKNVTATKDKVKPVYGLSTLRHRASRFRDEHEIGAWDERQGTVEKKKKYSESQSTSRVSIPAVWSQSETTTPSPRPGTRPLTHPSTLLTQSFTPAVSEDLTRPSTAGPQSFSMTEEQFAAQLTQGLRHLDSETYPSPPATFSESGPPLSAPYYQMQGSMEDAPAEEVDQLSHDTDFDFSSNNFEEMARELGDDIGGFGAYF</sequence>
<feature type="compositionally biased region" description="Low complexity" evidence="1">
    <location>
        <begin position="407"/>
        <end position="420"/>
    </location>
</feature>
<dbReference type="Proteomes" id="UP001161017">
    <property type="component" value="Unassembled WGS sequence"/>
</dbReference>
<accession>A0AA43QWL7</accession>
<comment type="caution">
    <text evidence="2">The sequence shown here is derived from an EMBL/GenBank/DDBJ whole genome shotgun (WGS) entry which is preliminary data.</text>
</comment>
<feature type="region of interest" description="Disordered" evidence="1">
    <location>
        <begin position="102"/>
        <end position="160"/>
    </location>
</feature>
<protein>
    <submittedName>
        <fullName evidence="2">Uncharacterized protein</fullName>
    </submittedName>
</protein>
<evidence type="ECO:0000313" key="3">
    <source>
        <dbReference type="Proteomes" id="UP001161017"/>
    </source>
</evidence>
<keyword evidence="3" id="KW-1185">Reference proteome</keyword>
<evidence type="ECO:0000313" key="2">
    <source>
        <dbReference type="EMBL" id="MDI1491615.1"/>
    </source>
</evidence>
<evidence type="ECO:0000256" key="1">
    <source>
        <dbReference type="SAM" id="MobiDB-lite"/>
    </source>
</evidence>